<sequence length="273" mass="30012">MKSIAICIGKGGQWKTSLTINMAALLNERGLKTLIIDCDVQANATDTFRINPEGIATLYDCWVPRKPINPMDCIQTAEWGDIIPGDSFLSDVTPAVLSGSLTYKSFKERVLDKIEGYDYVLCDCPPDLTNAINRSVLSSVDEVLIPTRGDQYATEGLKATINLINSVKNPAVDEAGNVVEAPLNQDLVINGLVFTDFKMNNSCKNDYINAQAIAQELGTRLYFQFIRGCKDGSDAIGEQMPAVKYKPYCNSSLDYKQLIEEFITAEDEAKKGA</sequence>
<dbReference type="OrthoDB" id="9815116at2"/>
<dbReference type="SUPFAM" id="SSF52540">
    <property type="entry name" value="P-loop containing nucleoside triphosphate hydrolases"/>
    <property type="match status" value="1"/>
</dbReference>
<proteinExistence type="predicted"/>
<gene>
    <name evidence="2" type="ORF">FXF36_05215</name>
</gene>
<name>A0A5P6VTU8_PSEXY</name>
<dbReference type="InterPro" id="IPR050678">
    <property type="entry name" value="DNA_Partitioning_ATPase"/>
</dbReference>
<evidence type="ECO:0000259" key="1">
    <source>
        <dbReference type="Pfam" id="PF13614"/>
    </source>
</evidence>
<evidence type="ECO:0000313" key="2">
    <source>
        <dbReference type="EMBL" id="QFJ54301.1"/>
    </source>
</evidence>
<organism evidence="2 3">
    <name type="scientific">Pseudobutyrivibrio xylanivorans</name>
    <dbReference type="NCBI Taxonomy" id="185007"/>
    <lineage>
        <taxon>Bacteria</taxon>
        <taxon>Bacillati</taxon>
        <taxon>Bacillota</taxon>
        <taxon>Clostridia</taxon>
        <taxon>Lachnospirales</taxon>
        <taxon>Lachnospiraceae</taxon>
        <taxon>Pseudobutyrivibrio</taxon>
    </lineage>
</organism>
<feature type="domain" description="AAA" evidence="1">
    <location>
        <begin position="1"/>
        <end position="169"/>
    </location>
</feature>
<dbReference type="KEGG" id="pxv:FXF36_05215"/>
<dbReference type="PANTHER" id="PTHR13696:SF52">
    <property type="entry name" value="PARA FAMILY PROTEIN CT_582"/>
    <property type="match status" value="1"/>
</dbReference>
<accession>A0A5P6VTU8</accession>
<dbReference type="PANTHER" id="PTHR13696">
    <property type="entry name" value="P-LOOP CONTAINING NUCLEOSIDE TRIPHOSPHATE HYDROLASE"/>
    <property type="match status" value="1"/>
</dbReference>
<evidence type="ECO:0000313" key="3">
    <source>
        <dbReference type="Proteomes" id="UP000327030"/>
    </source>
</evidence>
<dbReference type="EMBL" id="CP043028">
    <property type="protein sequence ID" value="QFJ54301.1"/>
    <property type="molecule type" value="Genomic_DNA"/>
</dbReference>
<dbReference type="CDD" id="cd02042">
    <property type="entry name" value="ParAB_family"/>
    <property type="match status" value="1"/>
</dbReference>
<reference evidence="3" key="1">
    <citation type="submission" date="2019-08" db="EMBL/GenBank/DDBJ databases">
        <title>Complete Genome Sequence of the Polysaccharide-Degrading Rumen Bacterium Pseudobutyrivibrio xylanivorans MA3014.</title>
        <authorList>
            <person name="Palevich N."/>
            <person name="Maclean P.H."/>
            <person name="Kelly W.J."/>
            <person name="Leahy S.C."/>
            <person name="Rakonjac J."/>
            <person name="Attwood G.T."/>
        </authorList>
    </citation>
    <scope>NUCLEOTIDE SEQUENCE [LARGE SCALE GENOMIC DNA]</scope>
    <source>
        <strain evidence="3">MA3014</strain>
    </source>
</reference>
<dbReference type="Pfam" id="PF13614">
    <property type="entry name" value="AAA_31"/>
    <property type="match status" value="1"/>
</dbReference>
<dbReference type="InterPro" id="IPR027417">
    <property type="entry name" value="P-loop_NTPase"/>
</dbReference>
<dbReference type="RefSeq" id="WP_151622794.1">
    <property type="nucleotide sequence ID" value="NZ_CP043028.1"/>
</dbReference>
<dbReference type="Gene3D" id="3.40.50.300">
    <property type="entry name" value="P-loop containing nucleotide triphosphate hydrolases"/>
    <property type="match status" value="1"/>
</dbReference>
<dbReference type="Proteomes" id="UP000327030">
    <property type="component" value="Chromosome 1"/>
</dbReference>
<dbReference type="InterPro" id="IPR025669">
    <property type="entry name" value="AAA_dom"/>
</dbReference>
<protein>
    <submittedName>
        <fullName evidence="2">ParA family protein</fullName>
    </submittedName>
</protein>
<dbReference type="AlphaFoldDB" id="A0A5P6VTU8"/>